<dbReference type="EMBL" id="AP025739">
    <property type="protein sequence ID" value="BDI34528.1"/>
    <property type="molecule type" value="Genomic_DNA"/>
</dbReference>
<name>A0A402CR53_9BACT</name>
<dbReference type="Proteomes" id="UP000287394">
    <property type="component" value="Chromosome"/>
</dbReference>
<dbReference type="Gene3D" id="1.20.58.1690">
    <property type="match status" value="1"/>
</dbReference>
<proteinExistence type="predicted"/>
<evidence type="ECO:0000313" key="1">
    <source>
        <dbReference type="EMBL" id="BDI34528.1"/>
    </source>
</evidence>
<dbReference type="KEGG" id="ccot:CCAX7_65790"/>
<reference evidence="1 2" key="1">
    <citation type="journal article" date="2019" name="Int. J. Syst. Evol. Microbiol.">
        <title>Capsulimonas corticalis gen. nov., sp. nov., an aerobic capsulated bacterium, of a novel bacterial order, Capsulimonadales ord. nov., of the class Armatimonadia of the phylum Armatimonadetes.</title>
        <authorList>
            <person name="Li J."/>
            <person name="Kudo C."/>
            <person name="Tonouchi A."/>
        </authorList>
    </citation>
    <scope>NUCLEOTIDE SEQUENCE [LARGE SCALE GENOMIC DNA]</scope>
    <source>
        <strain evidence="1 2">AX-7</strain>
    </source>
</reference>
<dbReference type="SMART" id="SM01324">
    <property type="entry name" value="YARHG"/>
    <property type="match status" value="1"/>
</dbReference>
<accession>A0A402CR53</accession>
<dbReference type="Pfam" id="PF13308">
    <property type="entry name" value="YARHG"/>
    <property type="match status" value="1"/>
</dbReference>
<keyword evidence="2" id="KW-1185">Reference proteome</keyword>
<dbReference type="InterPro" id="IPR025582">
    <property type="entry name" value="YARHG_dom"/>
</dbReference>
<evidence type="ECO:0000313" key="2">
    <source>
        <dbReference type="Proteomes" id="UP000287394"/>
    </source>
</evidence>
<sequence length="235" mass="26947">MSDFWTLHGKVFMQEPQILAVILIWGVWYMTYKRRAALHEIDPRRRHEHRKRVVIGGLATLWGFVALPGITADYEAQQVRQQLPENESAPVATGPVIAPLPDQIGVETVYDTNDWFLASLLGSMNSNADEAGALITRFTGLKDGMSVESVDLTNITKQEQEKHDDTMSILDLMRCVPYAAHGYRFQRTLVNQFFLKFDWYHPKIDDAAAVEAKFTPAERKNIQMIADFERRHWTP</sequence>
<gene>
    <name evidence="1" type="ORF">CCAX7_65790</name>
</gene>
<dbReference type="AlphaFoldDB" id="A0A402CR53"/>
<protein>
    <submittedName>
        <fullName evidence="1">Uncharacterized protein</fullName>
    </submittedName>
</protein>
<organism evidence="1 2">
    <name type="scientific">Capsulimonas corticalis</name>
    <dbReference type="NCBI Taxonomy" id="2219043"/>
    <lineage>
        <taxon>Bacteria</taxon>
        <taxon>Bacillati</taxon>
        <taxon>Armatimonadota</taxon>
        <taxon>Armatimonadia</taxon>
        <taxon>Capsulimonadales</taxon>
        <taxon>Capsulimonadaceae</taxon>
        <taxon>Capsulimonas</taxon>
    </lineage>
</organism>
<dbReference type="OrthoDB" id="353549at2"/>
<dbReference type="InterPro" id="IPR038434">
    <property type="entry name" value="YARHG_sf"/>
</dbReference>
<dbReference type="RefSeq" id="WP_119319883.1">
    <property type="nucleotide sequence ID" value="NZ_AP025739.1"/>
</dbReference>